<gene>
    <name evidence="8" type="ORF">ACFFF6_05245</name>
</gene>
<evidence type="ECO:0000256" key="2">
    <source>
        <dbReference type="ARBA" id="ARBA00022692"/>
    </source>
</evidence>
<keyword evidence="6" id="KW-1003">Cell membrane</keyword>
<dbReference type="InterPro" id="IPR051784">
    <property type="entry name" value="Nod_factor_ABC_transporter"/>
</dbReference>
<keyword evidence="4 6" id="KW-0472">Membrane</keyword>
<dbReference type="InterPro" id="IPR000412">
    <property type="entry name" value="ABC_2_transport"/>
</dbReference>
<sequence length="263" mass="27745">MIALDSPAAPHLRGTGPLRSSAVLIGRSLRHSLRDGEGLVMAVALPVMMLLLFTYVFGGAILEEGYLDFVVPGVVLTCAGFGASSVAVAVNRDLRLGAMRRFRTLPIVSSTVLVGHVVASVLRNLLATAVVIAVALALGFRPTAGPGRWVLVLVLVSLWILAITALFAGIGMIAGSPEAASGYGFVLLFLPYLSSAFVPTDTMPAWLRPIAEHQPMGPLVDALRTLLIGTEEAHLLTPVIWSLGITAAAGLLIVRVLRRSQDR</sequence>
<evidence type="ECO:0000256" key="3">
    <source>
        <dbReference type="ARBA" id="ARBA00022989"/>
    </source>
</evidence>
<feature type="transmembrane region" description="Helical" evidence="6">
    <location>
        <begin position="239"/>
        <end position="257"/>
    </location>
</feature>
<feature type="transmembrane region" description="Helical" evidence="6">
    <location>
        <begin position="69"/>
        <end position="90"/>
    </location>
</feature>
<feature type="transmembrane region" description="Helical" evidence="6">
    <location>
        <begin position="111"/>
        <end position="137"/>
    </location>
</feature>
<name>A0ABV6R9Y2_9MICO</name>
<evidence type="ECO:0000259" key="7">
    <source>
        <dbReference type="PROSITE" id="PS51012"/>
    </source>
</evidence>
<evidence type="ECO:0000313" key="9">
    <source>
        <dbReference type="Proteomes" id="UP001589793"/>
    </source>
</evidence>
<evidence type="ECO:0000256" key="4">
    <source>
        <dbReference type="ARBA" id="ARBA00023136"/>
    </source>
</evidence>
<evidence type="ECO:0000256" key="6">
    <source>
        <dbReference type="RuleBase" id="RU361157"/>
    </source>
</evidence>
<evidence type="ECO:0000256" key="1">
    <source>
        <dbReference type="ARBA" id="ARBA00004141"/>
    </source>
</evidence>
<keyword evidence="9" id="KW-1185">Reference proteome</keyword>
<proteinExistence type="inferred from homology"/>
<dbReference type="InterPro" id="IPR013525">
    <property type="entry name" value="ABC2_TM"/>
</dbReference>
<dbReference type="PANTHER" id="PTHR43229:SF2">
    <property type="entry name" value="NODULATION PROTEIN J"/>
    <property type="match status" value="1"/>
</dbReference>
<dbReference type="EMBL" id="JBHLSV010000005">
    <property type="protein sequence ID" value="MFC0673359.1"/>
    <property type="molecule type" value="Genomic_DNA"/>
</dbReference>
<feature type="domain" description="ABC transmembrane type-2" evidence="7">
    <location>
        <begin position="37"/>
        <end position="260"/>
    </location>
</feature>
<dbReference type="Proteomes" id="UP001589793">
    <property type="component" value="Unassembled WGS sequence"/>
</dbReference>
<evidence type="ECO:0000313" key="8">
    <source>
        <dbReference type="EMBL" id="MFC0673359.1"/>
    </source>
</evidence>
<feature type="transmembrane region" description="Helical" evidence="6">
    <location>
        <begin position="38"/>
        <end position="57"/>
    </location>
</feature>
<dbReference type="RefSeq" id="WP_376978869.1">
    <property type="nucleotide sequence ID" value="NZ_JBHLSV010000005.1"/>
</dbReference>
<comment type="subcellular location">
    <subcellularLocation>
        <location evidence="6">Cell membrane</location>
        <topology evidence="6">Multi-pass membrane protein</topology>
    </subcellularLocation>
    <subcellularLocation>
        <location evidence="1">Membrane</location>
        <topology evidence="1">Multi-pass membrane protein</topology>
    </subcellularLocation>
</comment>
<feature type="transmembrane region" description="Helical" evidence="6">
    <location>
        <begin position="149"/>
        <end position="173"/>
    </location>
</feature>
<dbReference type="PROSITE" id="PS51012">
    <property type="entry name" value="ABC_TM2"/>
    <property type="match status" value="1"/>
</dbReference>
<dbReference type="InterPro" id="IPR047817">
    <property type="entry name" value="ABC2_TM_bact-type"/>
</dbReference>
<keyword evidence="6" id="KW-0813">Transport</keyword>
<dbReference type="PIRSF" id="PIRSF006648">
    <property type="entry name" value="DrrB"/>
    <property type="match status" value="1"/>
</dbReference>
<reference evidence="8 9" key="1">
    <citation type="submission" date="2024-09" db="EMBL/GenBank/DDBJ databases">
        <authorList>
            <person name="Sun Q."/>
            <person name="Mori K."/>
        </authorList>
    </citation>
    <scope>NUCLEOTIDE SEQUENCE [LARGE SCALE GENOMIC DNA]</scope>
    <source>
        <strain evidence="8 9">CICC 10874</strain>
    </source>
</reference>
<evidence type="ECO:0000256" key="5">
    <source>
        <dbReference type="ARBA" id="ARBA00023251"/>
    </source>
</evidence>
<keyword evidence="2 6" id="KW-0812">Transmembrane</keyword>
<comment type="similarity">
    <text evidence="6">Belongs to the ABC-2 integral membrane protein family.</text>
</comment>
<accession>A0ABV6R9Y2</accession>
<dbReference type="PANTHER" id="PTHR43229">
    <property type="entry name" value="NODULATION PROTEIN J"/>
    <property type="match status" value="1"/>
</dbReference>
<keyword evidence="3 6" id="KW-1133">Transmembrane helix</keyword>
<comment type="caution">
    <text evidence="8">The sequence shown here is derived from an EMBL/GenBank/DDBJ whole genome shotgun (WGS) entry which is preliminary data.</text>
</comment>
<organism evidence="8 9">
    <name type="scientific">Brachybacterium hainanense</name>
    <dbReference type="NCBI Taxonomy" id="1541174"/>
    <lineage>
        <taxon>Bacteria</taxon>
        <taxon>Bacillati</taxon>
        <taxon>Actinomycetota</taxon>
        <taxon>Actinomycetes</taxon>
        <taxon>Micrococcales</taxon>
        <taxon>Dermabacteraceae</taxon>
        <taxon>Brachybacterium</taxon>
    </lineage>
</organism>
<protein>
    <recommendedName>
        <fullName evidence="6">Transport permease protein</fullName>
    </recommendedName>
</protein>
<feature type="transmembrane region" description="Helical" evidence="6">
    <location>
        <begin position="180"/>
        <end position="198"/>
    </location>
</feature>
<keyword evidence="5" id="KW-0046">Antibiotic resistance</keyword>
<dbReference type="Pfam" id="PF01061">
    <property type="entry name" value="ABC2_membrane"/>
    <property type="match status" value="1"/>
</dbReference>